<feature type="transmembrane region" description="Helical" evidence="1">
    <location>
        <begin position="144"/>
        <end position="163"/>
    </location>
</feature>
<reference evidence="2 3" key="1">
    <citation type="submission" date="2020-04" db="EMBL/GenBank/DDBJ databases">
        <title>Genome-Wide Identification of 5-Methylcytosine Sites in Bacterial Genomes By High-Throughput Sequencing of MspJI Restriction Fragments.</title>
        <authorList>
            <person name="Wu V."/>
        </authorList>
    </citation>
    <scope>NUCLEOTIDE SEQUENCE [LARGE SCALE GENOMIC DNA]</scope>
    <source>
        <strain evidence="2 3">CCAP 1403/13f</strain>
    </source>
</reference>
<gene>
    <name evidence="2" type="ORF">HGD76_19900</name>
</gene>
<evidence type="ECO:0000256" key="1">
    <source>
        <dbReference type="SAM" id="Phobius"/>
    </source>
</evidence>
<evidence type="ECO:0000313" key="3">
    <source>
        <dbReference type="Proteomes" id="UP000502433"/>
    </source>
</evidence>
<dbReference type="NCBIfam" id="NF045514">
    <property type="entry name" value="glycotran_HepC"/>
    <property type="match status" value="1"/>
</dbReference>
<keyword evidence="1" id="KW-0472">Membrane</keyword>
<keyword evidence="1" id="KW-1133">Transmembrane helix</keyword>
<organism evidence="2 3">
    <name type="scientific">Dolichospermum flos-aquae CCAP 1403/13F</name>
    <dbReference type="NCBI Taxonomy" id="315271"/>
    <lineage>
        <taxon>Bacteria</taxon>
        <taxon>Bacillati</taxon>
        <taxon>Cyanobacteriota</taxon>
        <taxon>Cyanophyceae</taxon>
        <taxon>Nostocales</taxon>
        <taxon>Aphanizomenonaceae</taxon>
        <taxon>Dolichospermum</taxon>
    </lineage>
</organism>
<keyword evidence="2" id="KW-0808">Transferase</keyword>
<accession>A0A6H2C478</accession>
<proteinExistence type="predicted"/>
<protein>
    <submittedName>
        <fullName evidence="2">Sugar transferase</fullName>
    </submittedName>
</protein>
<dbReference type="AlphaFoldDB" id="A0A6H2C478"/>
<dbReference type="EMBL" id="CP051206">
    <property type="protein sequence ID" value="QJB46100.1"/>
    <property type="molecule type" value="Genomic_DNA"/>
</dbReference>
<name>A0A6H2C478_DOLFA</name>
<dbReference type="Proteomes" id="UP000502433">
    <property type="component" value="Chromosome"/>
</dbReference>
<keyword evidence="1" id="KW-0812">Transmembrane</keyword>
<evidence type="ECO:0000313" key="2">
    <source>
        <dbReference type="EMBL" id="QJB46100.1"/>
    </source>
</evidence>
<dbReference type="GO" id="GO:0016740">
    <property type="term" value="F:transferase activity"/>
    <property type="evidence" value="ECO:0007669"/>
    <property type="project" value="UniProtKB-KW"/>
</dbReference>
<sequence>MKASEKLPQPHLAALENEASLIDCLKHSPVSLVSIDPKIGDSLLKVWANACQKANKPIFINISVYRKSPKKGNQIFRNLRIIIDWTWALFLLLFMSPVILGGLITIQIYSPKLLFDYEWYVGENRQLFRAIKFSSTAKHEMTNLIVVLGTFFLNNLSNGLNLFQGKFCLLNNRCLSLENAVKLSLEAQSKKLNQKHNFSGAWQIENKVNLPIV</sequence>
<reference evidence="2 3" key="2">
    <citation type="submission" date="2020-04" db="EMBL/GenBank/DDBJ databases">
        <authorList>
            <person name="Fomenkov A."/>
            <person name="Anton B.P."/>
            <person name="Roberts R.J."/>
        </authorList>
    </citation>
    <scope>NUCLEOTIDE SEQUENCE [LARGE SCALE GENOMIC DNA]</scope>
    <source>
        <strain evidence="2 3">CCAP 1403/13f</strain>
    </source>
</reference>
<feature type="transmembrane region" description="Helical" evidence="1">
    <location>
        <begin position="87"/>
        <end position="109"/>
    </location>
</feature>
<dbReference type="KEGG" id="dfs:HGD76_19900"/>